<evidence type="ECO:0000313" key="3">
    <source>
        <dbReference type="Proteomes" id="UP000488936"/>
    </source>
</evidence>
<dbReference type="PANTHER" id="PTHR30037:SF4">
    <property type="entry name" value="DNA-3-METHYLADENINE GLYCOSYLASE I"/>
    <property type="match status" value="1"/>
</dbReference>
<name>A0A7K1GHR3_9FLAO</name>
<dbReference type="OrthoDB" id="9807664at2"/>
<evidence type="ECO:0000313" key="2">
    <source>
        <dbReference type="EMBL" id="MTH28512.1"/>
    </source>
</evidence>
<dbReference type="GO" id="GO:0008725">
    <property type="term" value="F:DNA-3-methyladenine glycosylase activity"/>
    <property type="evidence" value="ECO:0007669"/>
    <property type="project" value="InterPro"/>
</dbReference>
<reference evidence="2 3" key="1">
    <citation type="journal article" date="2006" name="Int. J. Syst. Evol. Microbiol.">
        <title>Myroides pelagicus sp. nov., isolated from seawater in Thailand.</title>
        <authorList>
            <person name="Yoon J."/>
            <person name="Maneerat S."/>
            <person name="Kawai F."/>
            <person name="Yokota A."/>
        </authorList>
    </citation>
    <scope>NUCLEOTIDE SEQUENCE [LARGE SCALE GENOMIC DNA]</scope>
    <source>
        <strain evidence="2 3">SM1T</strain>
    </source>
</reference>
<dbReference type="Pfam" id="PF03352">
    <property type="entry name" value="Adenine_glyco"/>
    <property type="match status" value="1"/>
</dbReference>
<dbReference type="EMBL" id="WMJY01000001">
    <property type="protein sequence ID" value="MTH28512.1"/>
    <property type="molecule type" value="Genomic_DNA"/>
</dbReference>
<dbReference type="PANTHER" id="PTHR30037">
    <property type="entry name" value="DNA-3-METHYLADENINE GLYCOSYLASE 1"/>
    <property type="match status" value="1"/>
</dbReference>
<sequence>MSYCAYVASLGEDWSNPNKYYHDKEYGVPLSDDNELFERLVLEINQAGLSWNTILNKRANFKQAYDHFVIEVVANYTEEKIAELLQDKGIIRNRLKVHAAVYNAQQIIVLQQTHGSFKNWLDQQDFSTIDKAVKLFKKQFKFVGVEIVKEFLMSTAYMEGAHDIDCPCYRKVSPRI</sequence>
<feature type="binding site" evidence="1">
    <location>
        <position position="22"/>
    </location>
    <ligand>
        <name>Zn(2+)</name>
        <dbReference type="ChEBI" id="CHEBI:29105"/>
    </ligand>
</feature>
<dbReference type="InterPro" id="IPR011257">
    <property type="entry name" value="DNA_glycosylase"/>
</dbReference>
<gene>
    <name evidence="2" type="ORF">GJV77_01030</name>
</gene>
<comment type="caution">
    <text evidence="2">The sequence shown here is derived from an EMBL/GenBank/DDBJ whole genome shotgun (WGS) entry which is preliminary data.</text>
</comment>
<dbReference type="InterPro" id="IPR005019">
    <property type="entry name" value="Adenine_glyco"/>
</dbReference>
<dbReference type="SUPFAM" id="SSF48150">
    <property type="entry name" value="DNA-glycosylase"/>
    <property type="match status" value="1"/>
</dbReference>
<keyword evidence="1" id="KW-0862">Zinc</keyword>
<evidence type="ECO:0000256" key="1">
    <source>
        <dbReference type="PIRSR" id="PIRSR605019-1"/>
    </source>
</evidence>
<feature type="binding site" evidence="1">
    <location>
        <position position="162"/>
    </location>
    <ligand>
        <name>Zn(2+)</name>
        <dbReference type="ChEBI" id="CHEBI:29105"/>
    </ligand>
</feature>
<dbReference type="GO" id="GO:0046872">
    <property type="term" value="F:metal ion binding"/>
    <property type="evidence" value="ECO:0007669"/>
    <property type="project" value="UniProtKB-KW"/>
</dbReference>
<proteinExistence type="predicted"/>
<dbReference type="Gene3D" id="1.10.340.30">
    <property type="entry name" value="Hypothetical protein, domain 2"/>
    <property type="match status" value="1"/>
</dbReference>
<dbReference type="GO" id="GO:0006284">
    <property type="term" value="P:base-excision repair"/>
    <property type="evidence" value="ECO:0007669"/>
    <property type="project" value="InterPro"/>
</dbReference>
<accession>A0A7K1GHR3</accession>
<feature type="binding site" evidence="1">
    <location>
        <position position="166"/>
    </location>
    <ligand>
        <name>Zn(2+)</name>
        <dbReference type="ChEBI" id="CHEBI:29105"/>
    </ligand>
</feature>
<dbReference type="Proteomes" id="UP000488936">
    <property type="component" value="Unassembled WGS sequence"/>
</dbReference>
<organism evidence="2 3">
    <name type="scientific">Myroides pelagicus</name>
    <dbReference type="NCBI Taxonomy" id="270914"/>
    <lineage>
        <taxon>Bacteria</taxon>
        <taxon>Pseudomonadati</taxon>
        <taxon>Bacteroidota</taxon>
        <taxon>Flavobacteriia</taxon>
        <taxon>Flavobacteriales</taxon>
        <taxon>Flavobacteriaceae</taxon>
        <taxon>Myroides</taxon>
    </lineage>
</organism>
<protein>
    <submittedName>
        <fullName evidence="2">DNA-3-methyladenine glycosylase I</fullName>
    </submittedName>
</protein>
<dbReference type="AlphaFoldDB" id="A0A7K1GHR3"/>
<keyword evidence="1" id="KW-0479">Metal-binding</keyword>
<feature type="binding site" evidence="1">
    <location>
        <position position="4"/>
    </location>
    <ligand>
        <name>Zn(2+)</name>
        <dbReference type="ChEBI" id="CHEBI:29105"/>
    </ligand>
</feature>
<dbReference type="InterPro" id="IPR052891">
    <property type="entry name" value="DNA-3mA_glycosylase"/>
</dbReference>
<keyword evidence="3" id="KW-1185">Reference proteome</keyword>
<dbReference type="RefSeq" id="WP_155034501.1">
    <property type="nucleotide sequence ID" value="NZ_JAYMMG010000015.1"/>
</dbReference>